<dbReference type="EC" id="2.1.1.-" evidence="6"/>
<comment type="function">
    <text evidence="6">Specifically methylates the N7 position of a guanine in 16S rRNA.</text>
</comment>
<dbReference type="InterPro" id="IPR003682">
    <property type="entry name" value="rRNA_ssu_MeTfrase_G"/>
</dbReference>
<dbReference type="Proteomes" id="UP000886129">
    <property type="component" value="Unassembled WGS sequence"/>
</dbReference>
<evidence type="ECO:0000256" key="4">
    <source>
        <dbReference type="ARBA" id="ARBA00022679"/>
    </source>
</evidence>
<keyword evidence="1 6" id="KW-0963">Cytoplasm</keyword>
<comment type="similarity">
    <text evidence="6">Belongs to the methyltransferase superfamily. RNA methyltransferase RsmG family.</text>
</comment>
<comment type="subcellular location">
    <subcellularLocation>
        <location evidence="6">Cytoplasm</location>
    </subcellularLocation>
</comment>
<dbReference type="EMBL" id="DRTH01000057">
    <property type="protein sequence ID" value="HHF08341.1"/>
    <property type="molecule type" value="Genomic_DNA"/>
</dbReference>
<dbReference type="AlphaFoldDB" id="A0A7C5DVA3"/>
<keyword evidence="4 6" id="KW-0808">Transferase</keyword>
<proteinExistence type="inferred from homology"/>
<sequence>MGVSILKEILSEYGINISNEAAEKLSFYIEKLLKAPFNLTSISDFRTAVHKHVADVLLPVRNIEGKLLDIGTGSGVVGVVLCAIFPIEAVLLDSSSKKIAWLRRITESIELPVVPIKRRAEHYTKVNRECFDFVSARAVAPLNILCEISSASCKVGGTLLFYKGSKWKEELKEAENALKTLHLEILDVVEYHLITNEKRALLKLRKTAPTPDCYPRRCGIPRKRPL</sequence>
<protein>
    <recommendedName>
        <fullName evidence="6">Ribosomal RNA small subunit methyltransferase G</fullName>
        <ecNumber evidence="6">2.1.1.-</ecNumber>
    </recommendedName>
    <alternativeName>
        <fullName evidence="6">16S rRNA 7-methylguanosine methyltransferase</fullName>
        <shortName evidence="6">16S rRNA m7G methyltransferase</shortName>
    </alternativeName>
</protein>
<comment type="caution">
    <text evidence="7">The sequence shown here is derived from an EMBL/GenBank/DDBJ whole genome shotgun (WGS) entry which is preliminary data.</text>
</comment>
<evidence type="ECO:0000256" key="2">
    <source>
        <dbReference type="ARBA" id="ARBA00022552"/>
    </source>
</evidence>
<gene>
    <name evidence="6 7" type="primary">rsmG</name>
    <name evidence="7" type="ORF">ENL26_01025</name>
</gene>
<keyword evidence="5 6" id="KW-0949">S-adenosyl-L-methionine</keyword>
<evidence type="ECO:0000256" key="6">
    <source>
        <dbReference type="HAMAP-Rule" id="MF_00074"/>
    </source>
</evidence>
<feature type="binding site" evidence="6">
    <location>
        <begin position="120"/>
        <end position="121"/>
    </location>
    <ligand>
        <name>S-adenosyl-L-methionine</name>
        <dbReference type="ChEBI" id="CHEBI:59789"/>
    </ligand>
</feature>
<dbReference type="HAMAP" id="MF_00074">
    <property type="entry name" value="16SrRNA_methyltr_G"/>
    <property type="match status" value="1"/>
</dbReference>
<reference evidence="7" key="1">
    <citation type="journal article" date="2020" name="mSystems">
        <title>Genome- and Community-Level Interaction Insights into Carbon Utilization and Element Cycling Functions of Hydrothermarchaeota in Hydrothermal Sediment.</title>
        <authorList>
            <person name="Zhou Z."/>
            <person name="Liu Y."/>
            <person name="Xu W."/>
            <person name="Pan J."/>
            <person name="Luo Z.H."/>
            <person name="Li M."/>
        </authorList>
    </citation>
    <scope>NUCLEOTIDE SEQUENCE [LARGE SCALE GENOMIC DNA]</scope>
    <source>
        <strain evidence="7">HyVt-80</strain>
    </source>
</reference>
<evidence type="ECO:0000256" key="3">
    <source>
        <dbReference type="ARBA" id="ARBA00022603"/>
    </source>
</evidence>
<name>A0A7C5DVA3_9BACT</name>
<feature type="binding site" evidence="6">
    <location>
        <position position="71"/>
    </location>
    <ligand>
        <name>S-adenosyl-L-methionine</name>
        <dbReference type="ChEBI" id="CHEBI:59789"/>
    </ligand>
</feature>
<comment type="caution">
    <text evidence="6">Lacks conserved residue(s) required for the propagation of feature annotation.</text>
</comment>
<feature type="binding site" evidence="6">
    <location>
        <begin position="93"/>
        <end position="95"/>
    </location>
    <ligand>
        <name>S-adenosyl-L-methionine</name>
        <dbReference type="ChEBI" id="CHEBI:59789"/>
    </ligand>
</feature>
<dbReference type="PANTHER" id="PTHR31760:SF0">
    <property type="entry name" value="S-ADENOSYL-L-METHIONINE-DEPENDENT METHYLTRANSFERASES SUPERFAMILY PROTEIN"/>
    <property type="match status" value="1"/>
</dbReference>
<feature type="binding site" evidence="6">
    <location>
        <position position="137"/>
    </location>
    <ligand>
        <name>S-adenosyl-L-methionine</name>
        <dbReference type="ChEBI" id="CHEBI:59789"/>
    </ligand>
</feature>
<organism evidence="7">
    <name type="scientific">Kosmotoga arenicorallina</name>
    <dbReference type="NCBI Taxonomy" id="688066"/>
    <lineage>
        <taxon>Bacteria</taxon>
        <taxon>Thermotogati</taxon>
        <taxon>Thermotogota</taxon>
        <taxon>Thermotogae</taxon>
        <taxon>Kosmotogales</taxon>
        <taxon>Kosmotogaceae</taxon>
        <taxon>Kosmotoga</taxon>
    </lineage>
</organism>
<dbReference type="NCBIfam" id="TIGR00138">
    <property type="entry name" value="rsmG_gidB"/>
    <property type="match status" value="1"/>
</dbReference>
<keyword evidence="2 6" id="KW-0698">rRNA processing</keyword>
<dbReference type="InterPro" id="IPR029063">
    <property type="entry name" value="SAM-dependent_MTases_sf"/>
</dbReference>
<evidence type="ECO:0000313" key="7">
    <source>
        <dbReference type="EMBL" id="HHF08341.1"/>
    </source>
</evidence>
<dbReference type="SUPFAM" id="SSF53335">
    <property type="entry name" value="S-adenosyl-L-methionine-dependent methyltransferases"/>
    <property type="match status" value="1"/>
</dbReference>
<dbReference type="PIRSF" id="PIRSF003078">
    <property type="entry name" value="GidB"/>
    <property type="match status" value="1"/>
</dbReference>
<evidence type="ECO:0000256" key="5">
    <source>
        <dbReference type="ARBA" id="ARBA00022691"/>
    </source>
</evidence>
<dbReference type="Pfam" id="PF02527">
    <property type="entry name" value="GidB"/>
    <property type="match status" value="1"/>
</dbReference>
<dbReference type="PANTHER" id="PTHR31760">
    <property type="entry name" value="S-ADENOSYL-L-METHIONINE-DEPENDENT METHYLTRANSFERASES SUPERFAMILY PROTEIN"/>
    <property type="match status" value="1"/>
</dbReference>
<dbReference type="Gene3D" id="3.40.50.150">
    <property type="entry name" value="Vaccinia Virus protein VP39"/>
    <property type="match status" value="1"/>
</dbReference>
<dbReference type="GO" id="GO:0005829">
    <property type="term" value="C:cytosol"/>
    <property type="evidence" value="ECO:0007669"/>
    <property type="project" value="TreeGrafter"/>
</dbReference>
<keyword evidence="3 6" id="KW-0489">Methyltransferase</keyword>
<evidence type="ECO:0000256" key="1">
    <source>
        <dbReference type="ARBA" id="ARBA00022490"/>
    </source>
</evidence>
<accession>A0A7C5DVA3</accession>
<dbReference type="GO" id="GO:0070043">
    <property type="term" value="F:rRNA (guanine-N7-)-methyltransferase activity"/>
    <property type="evidence" value="ECO:0007669"/>
    <property type="project" value="UniProtKB-UniRule"/>
</dbReference>